<evidence type="ECO:0008006" key="4">
    <source>
        <dbReference type="Google" id="ProtNLM"/>
    </source>
</evidence>
<name>A0A4R2D4E5_SHIGR</name>
<sequence>MIWAFAVAAAAILYLALRFRRFQSWVEPVLTIVVAIGLASALLIWFVEDRTPSGTAVTPNATVSALSADGAELSEMQASAGQTKTSFRVTGRIANKGSQPMQSFRLDVVLSDCPGGTCREVGRDSALIVLRVQPGESQPFSTFAVFPGIDLNPVIAPEWDFGVREVRAATR</sequence>
<dbReference type="RefSeq" id="WP_133032808.1">
    <property type="nucleotide sequence ID" value="NZ_BAABEI010000012.1"/>
</dbReference>
<dbReference type="AlphaFoldDB" id="A0A4R2D4E5"/>
<comment type="caution">
    <text evidence="2">The sequence shown here is derived from an EMBL/GenBank/DDBJ whole genome shotgun (WGS) entry which is preliminary data.</text>
</comment>
<evidence type="ECO:0000313" key="3">
    <source>
        <dbReference type="Proteomes" id="UP000295351"/>
    </source>
</evidence>
<evidence type="ECO:0000256" key="1">
    <source>
        <dbReference type="SAM" id="Phobius"/>
    </source>
</evidence>
<evidence type="ECO:0000313" key="2">
    <source>
        <dbReference type="EMBL" id="TCN48536.1"/>
    </source>
</evidence>
<keyword evidence="1" id="KW-1133">Transmembrane helix</keyword>
<reference evidence="2 3" key="1">
    <citation type="submission" date="2019-03" db="EMBL/GenBank/DDBJ databases">
        <title>Genomic Encyclopedia of Type Strains, Phase IV (KMG-IV): sequencing the most valuable type-strain genomes for metagenomic binning, comparative biology and taxonomic classification.</title>
        <authorList>
            <person name="Goeker M."/>
        </authorList>
    </citation>
    <scope>NUCLEOTIDE SEQUENCE [LARGE SCALE GENOMIC DNA]</scope>
    <source>
        <strain evidence="2 3">DSM 18401</strain>
    </source>
</reference>
<protein>
    <recommendedName>
        <fullName evidence="4">DUF3426 domain-containing protein</fullName>
    </recommendedName>
</protein>
<keyword evidence="3" id="KW-1185">Reference proteome</keyword>
<proteinExistence type="predicted"/>
<dbReference type="EMBL" id="SLVX01000001">
    <property type="protein sequence ID" value="TCN48536.1"/>
    <property type="molecule type" value="Genomic_DNA"/>
</dbReference>
<keyword evidence="1" id="KW-0812">Transmembrane</keyword>
<dbReference type="Proteomes" id="UP000295351">
    <property type="component" value="Unassembled WGS sequence"/>
</dbReference>
<accession>A0A4R2D4E5</accession>
<keyword evidence="1" id="KW-0472">Membrane</keyword>
<gene>
    <name evidence="2" type="ORF">EV665_101271</name>
</gene>
<feature type="transmembrane region" description="Helical" evidence="1">
    <location>
        <begin position="28"/>
        <end position="47"/>
    </location>
</feature>
<organism evidence="2 3">
    <name type="scientific">Shinella granuli</name>
    <dbReference type="NCBI Taxonomy" id="323621"/>
    <lineage>
        <taxon>Bacteria</taxon>
        <taxon>Pseudomonadati</taxon>
        <taxon>Pseudomonadota</taxon>
        <taxon>Alphaproteobacteria</taxon>
        <taxon>Hyphomicrobiales</taxon>
        <taxon>Rhizobiaceae</taxon>
        <taxon>Shinella</taxon>
    </lineage>
</organism>